<organism evidence="1 2">
    <name type="scientific">Brevibacillus choshinensis</name>
    <dbReference type="NCBI Taxonomy" id="54911"/>
    <lineage>
        <taxon>Bacteria</taxon>
        <taxon>Bacillati</taxon>
        <taxon>Bacillota</taxon>
        <taxon>Bacilli</taxon>
        <taxon>Bacillales</taxon>
        <taxon>Paenibacillaceae</taxon>
        <taxon>Brevibacillus</taxon>
    </lineage>
</organism>
<dbReference type="PANTHER" id="PTHR34070:SF1">
    <property type="entry name" value="DNA ALKYLATION REPAIR PROTEIN"/>
    <property type="match status" value="1"/>
</dbReference>
<comment type="caution">
    <text evidence="1">The sequence shown here is derived from an EMBL/GenBank/DDBJ whole genome shotgun (WGS) entry which is preliminary data.</text>
</comment>
<dbReference type="PANTHER" id="PTHR34070">
    <property type="entry name" value="ARMADILLO-TYPE FOLD"/>
    <property type="match status" value="1"/>
</dbReference>
<dbReference type="InterPro" id="IPR014825">
    <property type="entry name" value="DNA_alkylation"/>
</dbReference>
<sequence>MQPFTCLPHRDTAGPMEAYMKNQFPFLGIKSPLRRELGKRLFREQGIPEDWDVVVRELWSLPEREYQYIALDLLEKVKKRFTPEHLELAEELITTKSWWDTVDYLASHTVGTLLRLYPTLILTSNERWLEGSNMWLQRTALLFQLSYKDKTNQELLFNNIRFCVGSKEFFIQKAIGWSLREYTKTNPDAVRHFVEMTSMANLSRREALKHL</sequence>
<dbReference type="Gene3D" id="1.25.40.290">
    <property type="entry name" value="ARM repeat domains"/>
    <property type="match status" value="1"/>
</dbReference>
<gene>
    <name evidence="1" type="ORF">AN963_02185</name>
</gene>
<accession>A0ABR5NAT5</accession>
<evidence type="ECO:0000313" key="2">
    <source>
        <dbReference type="Proteomes" id="UP000051063"/>
    </source>
</evidence>
<dbReference type="EMBL" id="LJJB01000007">
    <property type="protein sequence ID" value="KQL48633.1"/>
    <property type="molecule type" value="Genomic_DNA"/>
</dbReference>
<dbReference type="Gene3D" id="1.20.1660.10">
    <property type="entry name" value="Hypothetical protein (EF3068)"/>
    <property type="match status" value="1"/>
</dbReference>
<keyword evidence="2" id="KW-1185">Reference proteome</keyword>
<evidence type="ECO:0000313" key="1">
    <source>
        <dbReference type="EMBL" id="KQL48633.1"/>
    </source>
</evidence>
<dbReference type="InterPro" id="IPR016024">
    <property type="entry name" value="ARM-type_fold"/>
</dbReference>
<dbReference type="CDD" id="cd07064">
    <property type="entry name" value="AlkD_like_1"/>
    <property type="match status" value="1"/>
</dbReference>
<proteinExistence type="predicted"/>
<dbReference type="Pfam" id="PF08713">
    <property type="entry name" value="DNA_alkylation"/>
    <property type="match status" value="1"/>
</dbReference>
<reference evidence="1 2" key="1">
    <citation type="submission" date="2015-09" db="EMBL/GenBank/DDBJ databases">
        <title>Genome sequencing project for genomic taxonomy and phylogenomics of Bacillus-like bacteria.</title>
        <authorList>
            <person name="Liu B."/>
            <person name="Wang J."/>
            <person name="Zhu Y."/>
            <person name="Liu G."/>
            <person name="Chen Q."/>
            <person name="Chen Z."/>
            <person name="Lan J."/>
            <person name="Che J."/>
            <person name="Ge C."/>
            <person name="Shi H."/>
            <person name="Pan Z."/>
            <person name="Liu X."/>
        </authorList>
    </citation>
    <scope>NUCLEOTIDE SEQUENCE [LARGE SCALE GENOMIC DNA]</scope>
    <source>
        <strain evidence="1 2">DSM 8552</strain>
    </source>
</reference>
<dbReference type="Proteomes" id="UP000051063">
    <property type="component" value="Unassembled WGS sequence"/>
</dbReference>
<name>A0ABR5NAT5_BRECH</name>
<protein>
    <submittedName>
        <fullName evidence="1">DNA alkylation repair protein</fullName>
    </submittedName>
</protein>
<dbReference type="SUPFAM" id="SSF48371">
    <property type="entry name" value="ARM repeat"/>
    <property type="match status" value="1"/>
</dbReference>